<evidence type="ECO:0000313" key="8">
    <source>
        <dbReference type="Proteomes" id="UP000554482"/>
    </source>
</evidence>
<comment type="cofactor">
    <cofactor evidence="1">
        <name>Mg(2+)</name>
        <dbReference type="ChEBI" id="CHEBI:18420"/>
    </cofactor>
</comment>
<dbReference type="InterPro" id="IPR008949">
    <property type="entry name" value="Isoprenoid_synthase_dom_sf"/>
</dbReference>
<gene>
    <name evidence="7" type="ORF">FRX31_026207</name>
</gene>
<dbReference type="SUPFAM" id="SSF48239">
    <property type="entry name" value="Terpenoid cyclases/Protein prenyltransferases"/>
    <property type="match status" value="2"/>
</dbReference>
<dbReference type="InterPro" id="IPR001906">
    <property type="entry name" value="Terpene_synth_N"/>
</dbReference>
<dbReference type="AlphaFoldDB" id="A0A7J6VIR7"/>
<keyword evidence="4" id="KW-0456">Lyase</keyword>
<keyword evidence="8" id="KW-1185">Reference proteome</keyword>
<keyword evidence="3" id="KW-0460">Magnesium</keyword>
<dbReference type="OrthoDB" id="2343925at2759"/>
<dbReference type="GO" id="GO:0000287">
    <property type="term" value="F:magnesium ion binding"/>
    <property type="evidence" value="ECO:0007669"/>
    <property type="project" value="InterPro"/>
</dbReference>
<dbReference type="InterPro" id="IPR008930">
    <property type="entry name" value="Terpenoid_cyclase/PrenylTrfase"/>
</dbReference>
<name>A0A7J6VIR7_THATH</name>
<dbReference type="Gene3D" id="1.50.10.160">
    <property type="match status" value="1"/>
</dbReference>
<dbReference type="PANTHER" id="PTHR31739">
    <property type="entry name" value="ENT-COPALYL DIPHOSPHATE SYNTHASE, CHLOROPLASTIC"/>
    <property type="match status" value="1"/>
</dbReference>
<sequence length="617" mass="70628">MFLKLYITTSCLPQDPKLGSLQVYQHAQGPEGRIREMFKKAELSVSSYDTAWIAMVPSLDSPQQPCFPECLNWLLENQLNNGSWSLPCRHQLLIKDSMLSTLACVLALKRWEIGDEHVRKGLDFMRSNMGEITDEKQLSPIVFNIIFPGMIENAQDLGLNLPLNLSCVETMLWKRDSEFKRCWVQRDEEIFSDIEACALAFRLLRTNGYEISSDALAEFNEQEYFFTSEGGHGHLKDVHAVLELYKASQIMAYPNEAALERLNLWTSRLLKQTNTNGAIHDDKLHNEVDHALKFTYDVSVERLETKRNIEHYQWFKESKTYIYFSGASILFTPEQSDARISWTKNAVLATVVDDFFDVGGCREELENLFELVVKWDGHSATDIFSEQVEIIFLTLHETINELGAIASARQGRSVTDHLIDLVRLFFRQKSFTLLESMMRDYDWVKNKSVPKMDDYMENAWISFALGPVVLATQYFLGPKLSMEIITSPEYNQLFMQTNICGTGRLCNDVQGFKREDKEGKLNSVLLYMIHGCGGVTEEEAVEKINAIIHRSKQDLLSLVLQTKGSIVPKACRDLFWQTSRLIHLFYNKNDGFTSPLEMTSAVNAVLYEPIKLPSSTL</sequence>
<evidence type="ECO:0000313" key="7">
    <source>
        <dbReference type="EMBL" id="KAF5184202.1"/>
    </source>
</evidence>
<feature type="domain" description="Terpene synthase N-terminal" evidence="5">
    <location>
        <begin position="180"/>
        <end position="292"/>
    </location>
</feature>
<proteinExistence type="predicted"/>
<evidence type="ECO:0000259" key="6">
    <source>
        <dbReference type="Pfam" id="PF03936"/>
    </source>
</evidence>
<protein>
    <submittedName>
        <fullName evidence="7">Ent-kaur-16-ene synthase protein</fullName>
    </submittedName>
</protein>
<evidence type="ECO:0000256" key="3">
    <source>
        <dbReference type="ARBA" id="ARBA00022842"/>
    </source>
</evidence>
<reference evidence="7 8" key="1">
    <citation type="submission" date="2020-06" db="EMBL/GenBank/DDBJ databases">
        <title>Transcriptomic and genomic resources for Thalictrum thalictroides and T. hernandezii: Facilitating candidate gene discovery in an emerging model plant lineage.</title>
        <authorList>
            <person name="Arias T."/>
            <person name="Riano-Pachon D.M."/>
            <person name="Di Stilio V.S."/>
        </authorList>
    </citation>
    <scope>NUCLEOTIDE SEQUENCE [LARGE SCALE GENOMIC DNA]</scope>
    <source>
        <strain evidence="8">cv. WT478/WT964</strain>
        <tissue evidence="7">Leaves</tissue>
    </source>
</reference>
<dbReference type="Pfam" id="PF03936">
    <property type="entry name" value="Terpene_synth_C"/>
    <property type="match status" value="1"/>
</dbReference>
<dbReference type="InterPro" id="IPR005630">
    <property type="entry name" value="Terpene_synthase_metal-bd"/>
</dbReference>
<dbReference type="SFLD" id="SFLDG01014">
    <property type="entry name" value="Terpene_Cyclase_Like_1_N-term"/>
    <property type="match status" value="1"/>
</dbReference>
<dbReference type="GO" id="GO:0016102">
    <property type="term" value="P:diterpenoid biosynthetic process"/>
    <property type="evidence" value="ECO:0007669"/>
    <property type="project" value="TreeGrafter"/>
</dbReference>
<comment type="caution">
    <text evidence="7">The sequence shown here is derived from an EMBL/GenBank/DDBJ whole genome shotgun (WGS) entry which is preliminary data.</text>
</comment>
<evidence type="ECO:0000259" key="5">
    <source>
        <dbReference type="Pfam" id="PF01397"/>
    </source>
</evidence>
<dbReference type="FunFam" id="1.10.600.10:FF:000005">
    <property type="entry name" value="Ent-kaur-16-ene synthase, chloroplastic"/>
    <property type="match status" value="1"/>
</dbReference>
<dbReference type="Proteomes" id="UP000554482">
    <property type="component" value="Unassembled WGS sequence"/>
</dbReference>
<dbReference type="EMBL" id="JABWDY010032416">
    <property type="protein sequence ID" value="KAF5184202.1"/>
    <property type="molecule type" value="Genomic_DNA"/>
</dbReference>
<accession>A0A7J6VIR7</accession>
<evidence type="ECO:0000256" key="2">
    <source>
        <dbReference type="ARBA" id="ARBA00022723"/>
    </source>
</evidence>
<keyword evidence="2" id="KW-0479">Metal-binding</keyword>
<dbReference type="Gene3D" id="1.10.600.10">
    <property type="entry name" value="Farnesyl Diphosphate Synthase"/>
    <property type="match status" value="1"/>
</dbReference>
<dbReference type="PANTHER" id="PTHR31739:SF3">
    <property type="entry name" value="ENT-KAUR-16-ENE SYNTHASE, CHLOROPLASTIC"/>
    <property type="match status" value="1"/>
</dbReference>
<evidence type="ECO:0000256" key="4">
    <source>
        <dbReference type="ARBA" id="ARBA00023239"/>
    </source>
</evidence>
<dbReference type="InterPro" id="IPR050148">
    <property type="entry name" value="Terpene_synthase-like"/>
</dbReference>
<dbReference type="SUPFAM" id="SSF48576">
    <property type="entry name" value="Terpenoid synthases"/>
    <property type="match status" value="1"/>
</dbReference>
<dbReference type="Pfam" id="PF01397">
    <property type="entry name" value="Terpene_synth"/>
    <property type="match status" value="1"/>
</dbReference>
<dbReference type="GO" id="GO:0010333">
    <property type="term" value="F:terpene synthase activity"/>
    <property type="evidence" value="ECO:0007669"/>
    <property type="project" value="InterPro"/>
</dbReference>
<feature type="domain" description="Terpene synthase metal-binding" evidence="6">
    <location>
        <begin position="311"/>
        <end position="553"/>
    </location>
</feature>
<evidence type="ECO:0000256" key="1">
    <source>
        <dbReference type="ARBA" id="ARBA00001946"/>
    </source>
</evidence>
<organism evidence="7 8">
    <name type="scientific">Thalictrum thalictroides</name>
    <name type="common">Rue-anemone</name>
    <name type="synonym">Anemone thalictroides</name>
    <dbReference type="NCBI Taxonomy" id="46969"/>
    <lineage>
        <taxon>Eukaryota</taxon>
        <taxon>Viridiplantae</taxon>
        <taxon>Streptophyta</taxon>
        <taxon>Embryophyta</taxon>
        <taxon>Tracheophyta</taxon>
        <taxon>Spermatophyta</taxon>
        <taxon>Magnoliopsida</taxon>
        <taxon>Ranunculales</taxon>
        <taxon>Ranunculaceae</taxon>
        <taxon>Thalictroideae</taxon>
        <taxon>Thalictrum</taxon>
    </lineage>
</organism>